<dbReference type="Proteomes" id="UP000224460">
    <property type="component" value="Unassembled WGS sequence"/>
</dbReference>
<name>A0AC61DA79_9FIRM</name>
<sequence length="251" mass="28861">MIQLRNITKSYHQKKVVDDVSLTIPKGKLTSFIGPNGAGKSTLLSVMSRLIRCEEGEVMIEGQKLEEWEPKKLAKKMAVLRQSNHMSLRLTIRQLVSFGRFPHSGGRINKEDEEKIDEALNYMQLQDIQDKYLDELSGGQRQRAYIAMVLAQNSEYILLDEPLNNLDMRHSVEIMKTLKRLTQELGKTVIIVIHDINFASCYSDYIVALKDGKIAREGTSEELIEEKVLKSIYEIPFKVQHINSQRVCVYY</sequence>
<gene>
    <name evidence="1" type="ORF">CS063_15770</name>
</gene>
<proteinExistence type="predicted"/>
<keyword evidence="2" id="KW-1185">Reference proteome</keyword>
<comment type="caution">
    <text evidence="1">The sequence shown here is derived from an EMBL/GenBank/DDBJ whole genome shotgun (WGS) entry which is preliminary data.</text>
</comment>
<keyword evidence="1" id="KW-0067">ATP-binding</keyword>
<organism evidence="1 2">
    <name type="scientific">Sporanaerobium hydrogeniformans</name>
    <dbReference type="NCBI Taxonomy" id="3072179"/>
    <lineage>
        <taxon>Bacteria</taxon>
        <taxon>Bacillati</taxon>
        <taxon>Bacillota</taxon>
        <taxon>Clostridia</taxon>
        <taxon>Lachnospirales</taxon>
        <taxon>Lachnospiraceae</taxon>
        <taxon>Sporanaerobium</taxon>
    </lineage>
</organism>
<dbReference type="EMBL" id="PEDL01000028">
    <property type="protein sequence ID" value="PHV69452.1"/>
    <property type="molecule type" value="Genomic_DNA"/>
</dbReference>
<evidence type="ECO:0000313" key="2">
    <source>
        <dbReference type="Proteomes" id="UP000224460"/>
    </source>
</evidence>
<protein>
    <submittedName>
        <fullName evidence="1">Iron ABC transporter ATP-binding protein</fullName>
    </submittedName>
</protein>
<reference evidence="1" key="1">
    <citation type="submission" date="2017-10" db="EMBL/GenBank/DDBJ databases">
        <title>Genome sequence of cellulolytic Lachnospiraceae bacterium XHS1971 isolated from hotspring sediment.</title>
        <authorList>
            <person name="Vasudevan G."/>
            <person name="Joshi A.J."/>
            <person name="Hivarkar S."/>
            <person name="Lanjekar V.B."/>
            <person name="Dhakephalkar P.K."/>
            <person name="Dagar S."/>
        </authorList>
    </citation>
    <scope>NUCLEOTIDE SEQUENCE</scope>
    <source>
        <strain evidence="1">XHS1971</strain>
    </source>
</reference>
<evidence type="ECO:0000313" key="1">
    <source>
        <dbReference type="EMBL" id="PHV69452.1"/>
    </source>
</evidence>
<keyword evidence="1" id="KW-0547">Nucleotide-binding</keyword>
<accession>A0AC61DA79</accession>